<gene>
    <name evidence="2" type="ORF">SDC9_99953</name>
</gene>
<reference evidence="2" key="1">
    <citation type="submission" date="2019-08" db="EMBL/GenBank/DDBJ databases">
        <authorList>
            <person name="Kucharzyk K."/>
            <person name="Murdoch R.W."/>
            <person name="Higgins S."/>
            <person name="Loffler F."/>
        </authorList>
    </citation>
    <scope>NUCLEOTIDE SEQUENCE</scope>
</reference>
<feature type="transmembrane region" description="Helical" evidence="1">
    <location>
        <begin position="68"/>
        <end position="90"/>
    </location>
</feature>
<proteinExistence type="predicted"/>
<keyword evidence="1" id="KW-0472">Membrane</keyword>
<evidence type="ECO:0000313" key="2">
    <source>
        <dbReference type="EMBL" id="MPM53188.1"/>
    </source>
</evidence>
<dbReference type="AlphaFoldDB" id="A0A645AKC8"/>
<evidence type="ECO:0000256" key="1">
    <source>
        <dbReference type="SAM" id="Phobius"/>
    </source>
</evidence>
<name>A0A645AKC8_9ZZZZ</name>
<protein>
    <submittedName>
        <fullName evidence="2">Uncharacterized protein</fullName>
    </submittedName>
</protein>
<comment type="caution">
    <text evidence="2">The sequence shown here is derived from an EMBL/GenBank/DDBJ whole genome shotgun (WGS) entry which is preliminary data.</text>
</comment>
<keyword evidence="1" id="KW-1133">Transmembrane helix</keyword>
<accession>A0A645AKC8</accession>
<feature type="transmembrane region" description="Helical" evidence="1">
    <location>
        <begin position="7"/>
        <end position="26"/>
    </location>
</feature>
<sequence length="117" mass="12573">MQIDLKFIVACIAAPACPSTILHLLLTKELQSSNHIGIFISILYSYAGFILIGVSTILLLNKIGKLSFLNLALCSISSGVVMYLFFLLALHSMMGSTFEPSSLNAVWFGALYVSGPG</sequence>
<keyword evidence="1" id="KW-0812">Transmembrane</keyword>
<organism evidence="2">
    <name type="scientific">bioreactor metagenome</name>
    <dbReference type="NCBI Taxonomy" id="1076179"/>
    <lineage>
        <taxon>unclassified sequences</taxon>
        <taxon>metagenomes</taxon>
        <taxon>ecological metagenomes</taxon>
    </lineage>
</organism>
<feature type="transmembrane region" description="Helical" evidence="1">
    <location>
        <begin position="38"/>
        <end position="61"/>
    </location>
</feature>
<dbReference type="EMBL" id="VSSQ01014214">
    <property type="protein sequence ID" value="MPM53188.1"/>
    <property type="molecule type" value="Genomic_DNA"/>
</dbReference>